<evidence type="ECO:0000313" key="1">
    <source>
        <dbReference type="Proteomes" id="UP000694843"/>
    </source>
</evidence>
<evidence type="ECO:0000313" key="2">
    <source>
        <dbReference type="RefSeq" id="XP_047736940.1"/>
    </source>
</evidence>
<protein>
    <submittedName>
        <fullName evidence="2">Uncharacterized protein LOC108669200</fullName>
    </submittedName>
</protein>
<dbReference type="OrthoDB" id="6724830at2759"/>
<name>A0A979FIX9_HYAAZ</name>
<keyword evidence="1" id="KW-1185">Reference proteome</keyword>
<dbReference type="RefSeq" id="XP_047736940.1">
    <property type="nucleotide sequence ID" value="XM_047880984.1"/>
</dbReference>
<sequence length="184" mass="20530">MGVEGRPISDCQNRISFVNICKLSNRNTGPSPLPVTNRKLRKSGGVLAVPSTFVGTELGAEKREWGAKTKDEWGAKEREEWEYLLEEPGSEKELAKAALNILAEHRIISKSFAALIECDQVQKLLRYLLAYFETLFLLCDELNAVQAPAVINMLAMQERWQQQLSQAIMLLVPAYVGLLIAPTA</sequence>
<dbReference type="KEGG" id="hazt:108669200"/>
<dbReference type="GeneID" id="108669200"/>
<reference evidence="2" key="1">
    <citation type="submission" date="2025-08" db="UniProtKB">
        <authorList>
            <consortium name="RefSeq"/>
        </authorList>
    </citation>
    <scope>IDENTIFICATION</scope>
    <source>
        <tissue evidence="2">Whole organism</tissue>
    </source>
</reference>
<dbReference type="Proteomes" id="UP000694843">
    <property type="component" value="Unplaced"/>
</dbReference>
<gene>
    <name evidence="2" type="primary">LOC108669200</name>
</gene>
<feature type="non-terminal residue" evidence="2">
    <location>
        <position position="184"/>
    </location>
</feature>
<accession>A0A979FIX9</accession>
<organism evidence="1 2">
    <name type="scientific">Hyalella azteca</name>
    <name type="common">Amphipod</name>
    <dbReference type="NCBI Taxonomy" id="294128"/>
    <lineage>
        <taxon>Eukaryota</taxon>
        <taxon>Metazoa</taxon>
        <taxon>Ecdysozoa</taxon>
        <taxon>Arthropoda</taxon>
        <taxon>Crustacea</taxon>
        <taxon>Multicrustacea</taxon>
        <taxon>Malacostraca</taxon>
        <taxon>Eumalacostraca</taxon>
        <taxon>Peracarida</taxon>
        <taxon>Amphipoda</taxon>
        <taxon>Senticaudata</taxon>
        <taxon>Talitrida</taxon>
        <taxon>Talitroidea</taxon>
        <taxon>Hyalellidae</taxon>
        <taxon>Hyalella</taxon>
    </lineage>
</organism>
<dbReference type="AlphaFoldDB" id="A0A979FIX9"/>
<proteinExistence type="predicted"/>